<sequence>MAELTKIEWTDRTFNPWTGCTKISPGCDNCYAEGWSKRSGHVKWGNNPRKRTTDAYWKAPLTWQSQASAFFHEHGRRQRVFCASLADVFDNQVDAQWRRDLFDLIRETPDLDWQLLTKRPQQIRKMLPADWGSEGYANVWLGFTAEDQLRFDQRKSFIASIPAKVWFVSYEPAIGPLRIAADDPKPNWLIIGGESGGGARPMDARWVDNALEDCEAYKIAAFFKQWGNYANNPLTGSPSMSRVEQKQADPFGKGGGLVDGALVRDFPLGLRRSG</sequence>
<dbReference type="Pfam" id="PF07505">
    <property type="entry name" value="DUF5131"/>
    <property type="match status" value="1"/>
</dbReference>
<dbReference type="EMBL" id="HG938355">
    <property type="protein sequence ID" value="CDN54697.1"/>
    <property type="molecule type" value="Genomic_DNA"/>
</dbReference>
<name>A0A068T843_NEOGA</name>
<proteinExistence type="predicted"/>
<evidence type="ECO:0000313" key="2">
    <source>
        <dbReference type="Proteomes" id="UP000028186"/>
    </source>
</evidence>
<dbReference type="InterPro" id="IPR011101">
    <property type="entry name" value="DUF5131"/>
</dbReference>
<organism evidence="1 2">
    <name type="scientific">Neorhizobium galegae bv. officinalis bv. officinalis str. HAMBI 1141</name>
    <dbReference type="NCBI Taxonomy" id="1028801"/>
    <lineage>
        <taxon>Bacteria</taxon>
        <taxon>Pseudomonadati</taxon>
        <taxon>Pseudomonadota</taxon>
        <taxon>Alphaproteobacteria</taxon>
        <taxon>Hyphomicrobiales</taxon>
        <taxon>Rhizobiaceae</taxon>
        <taxon>Rhizobium/Agrobacterium group</taxon>
        <taxon>Neorhizobium</taxon>
    </lineage>
</organism>
<dbReference type="HOGENOM" id="CLU_054184_0_1_5"/>
<evidence type="ECO:0000313" key="1">
    <source>
        <dbReference type="EMBL" id="CDN54697.1"/>
    </source>
</evidence>
<dbReference type="RefSeq" id="WP_038543980.1">
    <property type="nucleotide sequence ID" value="NZ_HG938355.1"/>
</dbReference>
<dbReference type="eggNOG" id="COG4422">
    <property type="taxonomic scope" value="Bacteria"/>
</dbReference>
<dbReference type="PATRIC" id="fig|1028801.3.peg.2402"/>
<protein>
    <submittedName>
        <fullName evidence="1">Gp37Gp68 family protein</fullName>
    </submittedName>
</protein>
<gene>
    <name evidence="1" type="ORF">RG1141_CH23590</name>
</gene>
<dbReference type="Proteomes" id="UP000028186">
    <property type="component" value="Chromosome I"/>
</dbReference>
<dbReference type="AlphaFoldDB" id="A0A068T843"/>
<reference evidence="2" key="1">
    <citation type="journal article" date="2014" name="BMC Genomics">
        <title>Genome sequencing of two Neorhizobium galegae strains reveals a noeT gene responsible for the unusual acetylation of the nodulation factors.</title>
        <authorList>
            <person name="Osterman J."/>
            <person name="Marsh J."/>
            <person name="Laine P.K."/>
            <person name="Zeng Z."/>
            <person name="Alatalo E."/>
            <person name="Sullivan J.T."/>
            <person name="Young J.P."/>
            <person name="Thomas-Oates J."/>
            <person name="Paulin L."/>
            <person name="Lindstrom K."/>
        </authorList>
    </citation>
    <scope>NUCLEOTIDE SEQUENCE [LARGE SCALE GENOMIC DNA]</scope>
    <source>
        <strain evidence="2">HAMBI 1141</strain>
    </source>
</reference>
<accession>A0A068T843</accession>
<dbReference type="KEGG" id="ngl:RG1141_CH23590"/>